<dbReference type="AlphaFoldDB" id="A0A0S6UBY3"/>
<accession>A0A0S6UBY3</accession>
<proteinExistence type="predicted"/>
<name>A0A0S6UBY3_NEOTH</name>
<organism evidence="1">
    <name type="scientific">Moorella thermoacetica Y72</name>
    <dbReference type="NCBI Taxonomy" id="1325331"/>
    <lineage>
        <taxon>Bacteria</taxon>
        <taxon>Bacillati</taxon>
        <taxon>Bacillota</taxon>
        <taxon>Clostridia</taxon>
        <taxon>Neomoorellales</taxon>
        <taxon>Neomoorellaceae</taxon>
        <taxon>Neomoorella</taxon>
    </lineage>
</organism>
<reference evidence="1" key="1">
    <citation type="journal article" date="2014" name="Gene">
        <title>Genome-guided analysis of transformation efficiency and carbon dioxide assimilation by Moorella thermoacetica Y72.</title>
        <authorList>
            <person name="Tsukahara K."/>
            <person name="Kita A."/>
            <person name="Nakashimada Y."/>
            <person name="Hoshino T."/>
            <person name="Murakami K."/>
        </authorList>
    </citation>
    <scope>NUCLEOTIDE SEQUENCE [LARGE SCALE GENOMIC DNA]</scope>
    <source>
        <strain evidence="1">Y72</strain>
    </source>
</reference>
<dbReference type="Proteomes" id="UP000063718">
    <property type="component" value="Unassembled WGS sequence"/>
</dbReference>
<protein>
    <submittedName>
        <fullName evidence="1">Exoribonuclease R</fullName>
    </submittedName>
</protein>
<sequence length="63" mass="6560">MARYEGRNYLILADGATCFIAFTGGKGPGEEVKDTAGCGNAGQAGMVPAAQEAQGQVELRRQQ</sequence>
<evidence type="ECO:0000313" key="1">
    <source>
        <dbReference type="EMBL" id="GAF25315.1"/>
    </source>
</evidence>
<gene>
    <name evidence="1" type="ORF">MTY_0647</name>
</gene>
<dbReference type="EMBL" id="DF238840">
    <property type="protein sequence ID" value="GAF25315.1"/>
    <property type="molecule type" value="Genomic_DNA"/>
</dbReference>